<keyword evidence="4" id="KW-0862">Zinc</keyword>
<comment type="subcellular location">
    <subcellularLocation>
        <location evidence="1">Nucleus</location>
    </subcellularLocation>
</comment>
<evidence type="ECO:0000256" key="5">
    <source>
        <dbReference type="ARBA" id="ARBA00023242"/>
    </source>
</evidence>
<name>A0ABR0R3A4_GOSAR</name>
<keyword evidence="2" id="KW-0479">Metal-binding</keyword>
<protein>
    <recommendedName>
        <fullName evidence="8">Zinc finger BED domain-containing protein RICESLEEPER 2-like</fullName>
    </recommendedName>
</protein>
<accession>A0ABR0R3A4</accession>
<sequence length="214" mass="24192">MSYNLEQGHYSYLCTGSSSLVVVIEGNGIFNAQDTTHKRPTSDGAGCLDDIEVATYTMRNRKKTSIVWKELAIVKLADRIEKVQSHFVDSDWNLQKKVLNFVDVPPLHSGVLVYGALYKCLQDKGVEGKVCSIFMDNASYNNAAVRMLKDSLSFHKRLLLNKKLFHIRCYAHILNLLVHDGLFKIEDVIDNVKESVKHIIASTVRLTMFSDIVK</sequence>
<dbReference type="InterPro" id="IPR012337">
    <property type="entry name" value="RNaseH-like_sf"/>
</dbReference>
<dbReference type="InterPro" id="IPR052035">
    <property type="entry name" value="ZnF_BED_domain_contain"/>
</dbReference>
<comment type="caution">
    <text evidence="6">The sequence shown here is derived from an EMBL/GenBank/DDBJ whole genome shotgun (WGS) entry which is preliminary data.</text>
</comment>
<evidence type="ECO:0000256" key="4">
    <source>
        <dbReference type="ARBA" id="ARBA00022833"/>
    </source>
</evidence>
<evidence type="ECO:0008006" key="8">
    <source>
        <dbReference type="Google" id="ProtNLM"/>
    </source>
</evidence>
<gene>
    <name evidence="6" type="ORF">PVK06_002324</name>
</gene>
<keyword evidence="3" id="KW-0863">Zinc-finger</keyword>
<dbReference type="SUPFAM" id="SSF53098">
    <property type="entry name" value="Ribonuclease H-like"/>
    <property type="match status" value="1"/>
</dbReference>
<reference evidence="6 7" key="1">
    <citation type="submission" date="2023-03" db="EMBL/GenBank/DDBJ databases">
        <title>WGS of Gossypium arboreum.</title>
        <authorList>
            <person name="Yu D."/>
        </authorList>
    </citation>
    <scope>NUCLEOTIDE SEQUENCE [LARGE SCALE GENOMIC DNA]</scope>
    <source>
        <tissue evidence="6">Leaf</tissue>
    </source>
</reference>
<evidence type="ECO:0000256" key="3">
    <source>
        <dbReference type="ARBA" id="ARBA00022771"/>
    </source>
</evidence>
<evidence type="ECO:0000256" key="1">
    <source>
        <dbReference type="ARBA" id="ARBA00004123"/>
    </source>
</evidence>
<keyword evidence="7" id="KW-1185">Reference proteome</keyword>
<dbReference type="PANTHER" id="PTHR46481:SF10">
    <property type="entry name" value="ZINC FINGER BED DOMAIN-CONTAINING PROTEIN 39"/>
    <property type="match status" value="1"/>
</dbReference>
<dbReference type="EMBL" id="JARKNE010000001">
    <property type="protein sequence ID" value="KAK5846058.1"/>
    <property type="molecule type" value="Genomic_DNA"/>
</dbReference>
<organism evidence="6 7">
    <name type="scientific">Gossypium arboreum</name>
    <name type="common">Tree cotton</name>
    <name type="synonym">Gossypium nanking</name>
    <dbReference type="NCBI Taxonomy" id="29729"/>
    <lineage>
        <taxon>Eukaryota</taxon>
        <taxon>Viridiplantae</taxon>
        <taxon>Streptophyta</taxon>
        <taxon>Embryophyta</taxon>
        <taxon>Tracheophyta</taxon>
        <taxon>Spermatophyta</taxon>
        <taxon>Magnoliopsida</taxon>
        <taxon>eudicotyledons</taxon>
        <taxon>Gunneridae</taxon>
        <taxon>Pentapetalae</taxon>
        <taxon>rosids</taxon>
        <taxon>malvids</taxon>
        <taxon>Malvales</taxon>
        <taxon>Malvaceae</taxon>
        <taxon>Malvoideae</taxon>
        <taxon>Gossypium</taxon>
    </lineage>
</organism>
<keyword evidence="5" id="KW-0539">Nucleus</keyword>
<dbReference type="Proteomes" id="UP001358586">
    <property type="component" value="Chromosome 1"/>
</dbReference>
<evidence type="ECO:0000313" key="7">
    <source>
        <dbReference type="Proteomes" id="UP001358586"/>
    </source>
</evidence>
<evidence type="ECO:0000256" key="2">
    <source>
        <dbReference type="ARBA" id="ARBA00022723"/>
    </source>
</evidence>
<proteinExistence type="predicted"/>
<dbReference type="PANTHER" id="PTHR46481">
    <property type="entry name" value="ZINC FINGER BED DOMAIN-CONTAINING PROTEIN 4"/>
    <property type="match status" value="1"/>
</dbReference>
<evidence type="ECO:0000313" key="6">
    <source>
        <dbReference type="EMBL" id="KAK5846058.1"/>
    </source>
</evidence>